<gene>
    <name evidence="3" type="ordered locus">Mtc_0343</name>
</gene>
<dbReference type="PANTHER" id="PTHR36565">
    <property type="entry name" value="UPF0332 PROTEIN TM_1000"/>
    <property type="match status" value="1"/>
</dbReference>
<organism evidence="3 4">
    <name type="scientific">Methanocella conradii (strain DSM 24694 / JCM 17849 / CGMCC 1.5162 / HZ254)</name>
    <dbReference type="NCBI Taxonomy" id="1041930"/>
    <lineage>
        <taxon>Archaea</taxon>
        <taxon>Methanobacteriati</taxon>
        <taxon>Methanobacteriota</taxon>
        <taxon>Stenosarchaea group</taxon>
        <taxon>Methanomicrobia</taxon>
        <taxon>Methanocellales</taxon>
        <taxon>Methanocellaceae</taxon>
        <taxon>Methanocella</taxon>
    </lineage>
</organism>
<dbReference type="KEGG" id="mez:Mtc_0343"/>
<dbReference type="InterPro" id="IPR052226">
    <property type="entry name" value="UPF0332_toxin"/>
</dbReference>
<dbReference type="HOGENOM" id="CLU_151247_1_1_2"/>
<accession>H8IA47</accession>
<dbReference type="AlphaFoldDB" id="H8IA47"/>
<evidence type="ECO:0000256" key="1">
    <source>
        <dbReference type="ARBA" id="ARBA00038248"/>
    </source>
</evidence>
<dbReference type="eggNOG" id="arCOG02123">
    <property type="taxonomic scope" value="Archaea"/>
</dbReference>
<dbReference type="PANTHER" id="PTHR36565:SF5">
    <property type="entry name" value="TOXIN MJ0605-RELATED"/>
    <property type="match status" value="1"/>
</dbReference>
<dbReference type="Pfam" id="PF05168">
    <property type="entry name" value="HEPN"/>
    <property type="match status" value="1"/>
</dbReference>
<evidence type="ECO:0000313" key="4">
    <source>
        <dbReference type="Proteomes" id="UP000005233"/>
    </source>
</evidence>
<proteinExistence type="inferred from homology"/>
<comment type="similarity">
    <text evidence="1">Belongs to the UPF0332 family.</text>
</comment>
<sequence>MPSIRFTIKRYRLTPASSYEAMFHATKALLFKDGIKEHSHVCVPYVNETYPELVGCAKVLNSYRLYREKATYGCDIIVNEEEAKAALEHAKAILEKMKALIG</sequence>
<reference evidence="3 4" key="1">
    <citation type="journal article" date="2012" name="J. Bacteriol.">
        <title>Complete genome sequence of a thermophilic methanogen, Methanocella conradii HZ254, isolated from Chinese rice field soil.</title>
        <authorList>
            <person name="Lu Z."/>
            <person name="Lu Y."/>
        </authorList>
    </citation>
    <scope>NUCLEOTIDE SEQUENCE [LARGE SCALE GENOMIC DNA]</scope>
    <source>
        <strain evidence="4">DSM 24694 / JCM 17849 / CGMCC 1.5162 / HZ254</strain>
    </source>
</reference>
<keyword evidence="4" id="KW-1185">Reference proteome</keyword>
<evidence type="ECO:0000313" key="3">
    <source>
        <dbReference type="EMBL" id="AFC99113.1"/>
    </source>
</evidence>
<evidence type="ECO:0000259" key="2">
    <source>
        <dbReference type="Pfam" id="PF05168"/>
    </source>
</evidence>
<dbReference type="Proteomes" id="UP000005233">
    <property type="component" value="Chromosome"/>
</dbReference>
<name>H8IA47_METCZ</name>
<dbReference type="EMBL" id="CP003243">
    <property type="protein sequence ID" value="AFC99113.1"/>
    <property type="molecule type" value="Genomic_DNA"/>
</dbReference>
<feature type="domain" description="HEPN" evidence="2">
    <location>
        <begin position="7"/>
        <end position="98"/>
    </location>
</feature>
<dbReference type="Gene3D" id="1.20.120.330">
    <property type="entry name" value="Nucleotidyltransferases domain 2"/>
    <property type="match status" value="1"/>
</dbReference>
<dbReference type="InterPro" id="IPR007842">
    <property type="entry name" value="HEPN_dom"/>
</dbReference>
<protein>
    <recommendedName>
        <fullName evidence="2">HEPN domain-containing protein</fullName>
    </recommendedName>
</protein>